<feature type="transmembrane region" description="Helical" evidence="5">
    <location>
        <begin position="65"/>
        <end position="89"/>
    </location>
</feature>
<evidence type="ECO:0000313" key="6">
    <source>
        <dbReference type="EMBL" id="HIQ90013.1"/>
    </source>
</evidence>
<feature type="transmembrane region" description="Helical" evidence="5">
    <location>
        <begin position="12"/>
        <end position="31"/>
    </location>
</feature>
<protein>
    <submittedName>
        <fullName evidence="6">Energy-coupling factor transporter transmembrane protein EcfT</fullName>
    </submittedName>
</protein>
<reference evidence="6" key="1">
    <citation type="submission" date="2020-10" db="EMBL/GenBank/DDBJ databases">
        <authorList>
            <person name="Gilroy R."/>
        </authorList>
    </citation>
    <scope>NUCLEOTIDE SEQUENCE</scope>
    <source>
        <strain evidence="6">CHK147-3167</strain>
    </source>
</reference>
<evidence type="ECO:0000313" key="7">
    <source>
        <dbReference type="Proteomes" id="UP000886786"/>
    </source>
</evidence>
<proteinExistence type="predicted"/>
<keyword evidence="3 5" id="KW-1133">Transmembrane helix</keyword>
<comment type="subcellular location">
    <subcellularLocation>
        <location evidence="1">Membrane</location>
        <topology evidence="1">Multi-pass membrane protein</topology>
    </subcellularLocation>
</comment>
<feature type="transmembrane region" description="Helical" evidence="5">
    <location>
        <begin position="127"/>
        <end position="146"/>
    </location>
</feature>
<evidence type="ECO:0000256" key="4">
    <source>
        <dbReference type="ARBA" id="ARBA00023136"/>
    </source>
</evidence>
<evidence type="ECO:0000256" key="1">
    <source>
        <dbReference type="ARBA" id="ARBA00004141"/>
    </source>
</evidence>
<dbReference type="Proteomes" id="UP000886786">
    <property type="component" value="Unassembled WGS sequence"/>
</dbReference>
<evidence type="ECO:0000256" key="3">
    <source>
        <dbReference type="ARBA" id="ARBA00022989"/>
    </source>
</evidence>
<dbReference type="EMBL" id="DVFV01000003">
    <property type="protein sequence ID" value="HIQ90013.1"/>
    <property type="molecule type" value="Genomic_DNA"/>
</dbReference>
<feature type="transmembrane region" description="Helical" evidence="5">
    <location>
        <begin position="95"/>
        <end position="115"/>
    </location>
</feature>
<dbReference type="GO" id="GO:0005886">
    <property type="term" value="C:plasma membrane"/>
    <property type="evidence" value="ECO:0007669"/>
    <property type="project" value="UniProtKB-ARBA"/>
</dbReference>
<reference evidence="6" key="2">
    <citation type="journal article" date="2021" name="PeerJ">
        <title>Extensive microbial diversity within the chicken gut microbiome revealed by metagenomics and culture.</title>
        <authorList>
            <person name="Gilroy R."/>
            <person name="Ravi A."/>
            <person name="Getino M."/>
            <person name="Pursley I."/>
            <person name="Horton D.L."/>
            <person name="Alikhan N.F."/>
            <person name="Baker D."/>
            <person name="Gharbi K."/>
            <person name="Hall N."/>
            <person name="Watson M."/>
            <person name="Adriaenssens E.M."/>
            <person name="Foster-Nyarko E."/>
            <person name="Jarju S."/>
            <person name="Secka A."/>
            <person name="Antonio M."/>
            <person name="Oren A."/>
            <person name="Chaudhuri R.R."/>
            <person name="La Ragione R."/>
            <person name="Hildebrand F."/>
            <person name="Pallen M.J."/>
        </authorList>
    </citation>
    <scope>NUCLEOTIDE SEQUENCE</scope>
    <source>
        <strain evidence="6">CHK147-3167</strain>
    </source>
</reference>
<dbReference type="AlphaFoldDB" id="A0A9D0ZPX9"/>
<organism evidence="6 7">
    <name type="scientific">Candidatus Coprosoma intestinipullorum</name>
    <dbReference type="NCBI Taxonomy" id="2840752"/>
    <lineage>
        <taxon>Bacteria</taxon>
        <taxon>Bacillati</taxon>
        <taxon>Bacillota</taxon>
        <taxon>Bacillota incertae sedis</taxon>
        <taxon>Candidatus Coprosoma</taxon>
    </lineage>
</organism>
<keyword evidence="4 5" id="KW-0472">Membrane</keyword>
<evidence type="ECO:0000256" key="5">
    <source>
        <dbReference type="SAM" id="Phobius"/>
    </source>
</evidence>
<sequence length="237" mass="27538">MLSRFYNGDSVIHGLSPMSKIIGLFIVLILFLFNHDLFSSLFLAIFVCGLVLMSKIPVKLYLRGVLSYGPFLILLFLILFLFFGFVFAFSIVINFALFLICVMMVVLTCSDAELIYGSRQIIGSDKYSLSVLMVLKFVPILSDNFYKALNTLKVRGVDFKFLNFIWKLKVLLYSILPIIRVSIIDINELYRKFKINYYAKHFEKTNFRTNEWDNDDNWFLIGHLEILIMMILKGVIL</sequence>
<gene>
    <name evidence="6" type="ORF">IAB27_00065</name>
</gene>
<evidence type="ECO:0000256" key="2">
    <source>
        <dbReference type="ARBA" id="ARBA00022692"/>
    </source>
</evidence>
<dbReference type="CDD" id="cd16914">
    <property type="entry name" value="EcfT"/>
    <property type="match status" value="1"/>
</dbReference>
<dbReference type="InterPro" id="IPR003339">
    <property type="entry name" value="ABC/ECF_trnsptr_transmembrane"/>
</dbReference>
<feature type="transmembrane region" description="Helical" evidence="5">
    <location>
        <begin position="166"/>
        <end position="184"/>
    </location>
</feature>
<feature type="transmembrane region" description="Helical" evidence="5">
    <location>
        <begin position="218"/>
        <end position="236"/>
    </location>
</feature>
<comment type="caution">
    <text evidence="6">The sequence shown here is derived from an EMBL/GenBank/DDBJ whole genome shotgun (WGS) entry which is preliminary data.</text>
</comment>
<keyword evidence="2 5" id="KW-0812">Transmembrane</keyword>
<accession>A0A9D0ZPX9</accession>
<name>A0A9D0ZPX9_9FIRM</name>
<feature type="transmembrane region" description="Helical" evidence="5">
    <location>
        <begin position="37"/>
        <end position="53"/>
    </location>
</feature>